<dbReference type="AlphaFoldDB" id="L7F5M5"/>
<evidence type="ECO:0000313" key="1">
    <source>
        <dbReference type="EMBL" id="ELP66434.1"/>
    </source>
</evidence>
<organism evidence="1 2">
    <name type="scientific">Streptomyces turgidiscabies (strain Car8)</name>
    <dbReference type="NCBI Taxonomy" id="698760"/>
    <lineage>
        <taxon>Bacteria</taxon>
        <taxon>Bacillati</taxon>
        <taxon>Actinomycetota</taxon>
        <taxon>Actinomycetes</taxon>
        <taxon>Kitasatosporales</taxon>
        <taxon>Streptomycetaceae</taxon>
        <taxon>Streptomyces</taxon>
    </lineage>
</organism>
<keyword evidence="2" id="KW-1185">Reference proteome</keyword>
<dbReference type="EMBL" id="AEJB01000353">
    <property type="protein sequence ID" value="ELP66434.1"/>
    <property type="molecule type" value="Genomic_DNA"/>
</dbReference>
<dbReference type="Proteomes" id="UP000010931">
    <property type="component" value="Unassembled WGS sequence"/>
</dbReference>
<protein>
    <submittedName>
        <fullName evidence="1">Uncharacterized protein</fullName>
    </submittedName>
</protein>
<evidence type="ECO:0000313" key="2">
    <source>
        <dbReference type="Proteomes" id="UP000010931"/>
    </source>
</evidence>
<sequence>MPSRLHELPTASRVLLSGPYGQELTTSDHHRPLLPAVARIGVTPVPGP</sequence>
<name>L7F5M5_STRT8</name>
<gene>
    <name evidence="1" type="ORF">STRTUCAR8_08517</name>
</gene>
<comment type="caution">
    <text evidence="1">The sequence shown here is derived from an EMBL/GenBank/DDBJ whole genome shotgun (WGS) entry which is preliminary data.</text>
</comment>
<proteinExistence type="predicted"/>
<accession>L7F5M5</accession>
<dbReference type="PATRIC" id="fig|698760.3.peg.4798"/>
<reference evidence="1 2" key="1">
    <citation type="journal article" date="2011" name="Plasmid">
        <title>Streptomyces turgidiscabies Car8 contains a modular pathogenicity island that shares virulence genes with other actinobacterial plant pathogens.</title>
        <authorList>
            <person name="Huguet-Tapia J.C."/>
            <person name="Badger J.H."/>
            <person name="Loria R."/>
            <person name="Pettis G.S."/>
        </authorList>
    </citation>
    <scope>NUCLEOTIDE SEQUENCE [LARGE SCALE GENOMIC DNA]</scope>
    <source>
        <strain evidence="1 2">Car8</strain>
    </source>
</reference>